<reference evidence="8 9" key="1">
    <citation type="submission" date="2020-07" db="EMBL/GenBank/DDBJ databases">
        <title>Taxonomic revisions and descriptions of new bacterial species based on genomic comparisons in the high-G+C-content subgroup of the family Alcaligenaceae.</title>
        <authorList>
            <person name="Szabo A."/>
            <person name="Felfoldi T."/>
        </authorList>
    </citation>
    <scope>NUCLEOTIDE SEQUENCE [LARGE SCALE GENOMIC DNA]</scope>
    <source>
        <strain evidence="8 9">LMG 24012</strain>
    </source>
</reference>
<dbReference type="Proteomes" id="UP000559809">
    <property type="component" value="Unassembled WGS sequence"/>
</dbReference>
<dbReference type="AlphaFoldDB" id="A0A853G029"/>
<dbReference type="InterPro" id="IPR006660">
    <property type="entry name" value="Arsenate_reductase-like"/>
</dbReference>
<evidence type="ECO:0000313" key="8">
    <source>
        <dbReference type="EMBL" id="NYT50578.1"/>
    </source>
</evidence>
<gene>
    <name evidence="8" type="primary">arsC</name>
    <name evidence="8" type="ORF">H0A72_14755</name>
</gene>
<evidence type="ECO:0000313" key="9">
    <source>
        <dbReference type="Proteomes" id="UP000559809"/>
    </source>
</evidence>
<evidence type="ECO:0000256" key="5">
    <source>
        <dbReference type="ARBA" id="ARBA00039879"/>
    </source>
</evidence>
<evidence type="ECO:0000256" key="7">
    <source>
        <dbReference type="RuleBase" id="RU362029"/>
    </source>
</evidence>
<dbReference type="Pfam" id="PF03960">
    <property type="entry name" value="ArsC"/>
    <property type="match status" value="1"/>
</dbReference>
<dbReference type="NCBIfam" id="TIGR00014">
    <property type="entry name" value="arsC"/>
    <property type="match status" value="1"/>
</dbReference>
<accession>A0A853G029</accession>
<evidence type="ECO:0000256" key="6">
    <source>
        <dbReference type="PROSITE-ProRule" id="PRU01282"/>
    </source>
</evidence>
<dbReference type="SUPFAM" id="SSF52833">
    <property type="entry name" value="Thioredoxin-like"/>
    <property type="match status" value="1"/>
</dbReference>
<protein>
    <recommendedName>
        <fullName evidence="5 7">Arsenate reductase</fullName>
        <ecNumber evidence="4 7">1.20.4.1</ecNumber>
    </recommendedName>
</protein>
<evidence type="ECO:0000256" key="3">
    <source>
        <dbReference type="ARBA" id="ARBA00023002"/>
    </source>
</evidence>
<dbReference type="GO" id="GO:0008794">
    <property type="term" value="F:arsenate reductase (glutaredoxin) activity"/>
    <property type="evidence" value="ECO:0007669"/>
    <property type="project" value="UniProtKB-UniRule"/>
</dbReference>
<dbReference type="GO" id="GO:0046685">
    <property type="term" value="P:response to arsenic-containing substance"/>
    <property type="evidence" value="ECO:0007669"/>
    <property type="project" value="UniProtKB-KW"/>
</dbReference>
<dbReference type="PROSITE" id="PS51353">
    <property type="entry name" value="ARSC"/>
    <property type="match status" value="1"/>
</dbReference>
<evidence type="ECO:0000256" key="1">
    <source>
        <dbReference type="ARBA" id="ARBA00007198"/>
    </source>
</evidence>
<proteinExistence type="inferred from homology"/>
<evidence type="ECO:0000256" key="2">
    <source>
        <dbReference type="ARBA" id="ARBA00022849"/>
    </source>
</evidence>
<keyword evidence="3 7" id="KW-0560">Oxidoreductase</keyword>
<comment type="caution">
    <text evidence="8">The sequence shown here is derived from an EMBL/GenBank/DDBJ whole genome shotgun (WGS) entry which is preliminary data.</text>
</comment>
<comment type="catalytic activity">
    <reaction evidence="7">
        <text>[glutaredoxin]-dithiol + arsenate + glutathione + H(+) = glutathionyl-S-S-[glutaredoxin] + arsenite + H2O</text>
        <dbReference type="Rhea" id="RHEA:22016"/>
        <dbReference type="Rhea" id="RHEA-COMP:10729"/>
        <dbReference type="Rhea" id="RHEA-COMP:17668"/>
        <dbReference type="ChEBI" id="CHEBI:15377"/>
        <dbReference type="ChEBI" id="CHEBI:15378"/>
        <dbReference type="ChEBI" id="CHEBI:29242"/>
        <dbReference type="ChEBI" id="CHEBI:29950"/>
        <dbReference type="ChEBI" id="CHEBI:48597"/>
        <dbReference type="ChEBI" id="CHEBI:57925"/>
        <dbReference type="ChEBI" id="CHEBI:146199"/>
        <dbReference type="EC" id="1.20.4.1"/>
    </reaction>
</comment>
<comment type="similarity">
    <text evidence="1 6 7">Belongs to the ArsC family.</text>
</comment>
<dbReference type="CDD" id="cd03034">
    <property type="entry name" value="ArsC_ArsC"/>
    <property type="match status" value="1"/>
</dbReference>
<keyword evidence="2" id="KW-0059">Arsenical resistance</keyword>
<sequence>MNRIYHNPRCGTSRSVLQTLQDRGLQVEIIEYLKTPLSRAELARLIADAGLTPGQAIREKEDIYRELGLDDPSVGDERLLDAMAEHPVLLNRPFVVTAKGTRLCRPATVIEEII</sequence>
<organism evidence="8 9">
    <name type="scientific">Parapusillimonas granuli</name>
    <dbReference type="NCBI Taxonomy" id="380911"/>
    <lineage>
        <taxon>Bacteria</taxon>
        <taxon>Pseudomonadati</taxon>
        <taxon>Pseudomonadota</taxon>
        <taxon>Betaproteobacteria</taxon>
        <taxon>Burkholderiales</taxon>
        <taxon>Alcaligenaceae</taxon>
        <taxon>Parapusillimonas</taxon>
    </lineage>
</organism>
<dbReference type="Gene3D" id="3.40.30.10">
    <property type="entry name" value="Glutaredoxin"/>
    <property type="match status" value="1"/>
</dbReference>
<dbReference type="RefSeq" id="WP_180156637.1">
    <property type="nucleotide sequence ID" value="NZ_JACCEM010000007.1"/>
</dbReference>
<dbReference type="EMBL" id="JACCEM010000007">
    <property type="protein sequence ID" value="NYT50578.1"/>
    <property type="molecule type" value="Genomic_DNA"/>
</dbReference>
<dbReference type="InterPro" id="IPR036249">
    <property type="entry name" value="Thioredoxin-like_sf"/>
</dbReference>
<dbReference type="EC" id="1.20.4.1" evidence="4 7"/>
<keyword evidence="9" id="KW-1185">Reference proteome</keyword>
<name>A0A853G029_9BURK</name>
<dbReference type="PANTHER" id="PTHR30041:SF5">
    <property type="entry name" value="ARSENATE REDUCTASE-RELATED"/>
    <property type="match status" value="1"/>
</dbReference>
<evidence type="ECO:0000256" key="4">
    <source>
        <dbReference type="ARBA" id="ARBA00038969"/>
    </source>
</evidence>
<dbReference type="PANTHER" id="PTHR30041">
    <property type="entry name" value="ARSENATE REDUCTASE"/>
    <property type="match status" value="1"/>
</dbReference>
<dbReference type="InterPro" id="IPR006659">
    <property type="entry name" value="Arsenate_reductase"/>
</dbReference>